<dbReference type="Gene3D" id="3.60.20.10">
    <property type="entry name" value="Glutamine Phosphoribosylpyrophosphate, subunit 1, domain 1"/>
    <property type="match status" value="1"/>
</dbReference>
<evidence type="ECO:0000313" key="4">
    <source>
        <dbReference type="Proteomes" id="UP000267164"/>
    </source>
</evidence>
<proteinExistence type="predicted"/>
<dbReference type="OrthoDB" id="9804310at2"/>
<dbReference type="PANTHER" id="PTHR42824">
    <property type="entry name" value="GLUTAMINE AMIDOTRANSFERASE"/>
    <property type="match status" value="1"/>
</dbReference>
<feature type="domain" description="Glutamine amidotransferase type-2" evidence="2">
    <location>
        <begin position="2"/>
        <end position="252"/>
    </location>
</feature>
<dbReference type="InterPro" id="IPR017932">
    <property type="entry name" value="GATase_2_dom"/>
</dbReference>
<keyword evidence="4" id="KW-1185">Reference proteome</keyword>
<dbReference type="RefSeq" id="WP_120743564.1">
    <property type="nucleotide sequence ID" value="NZ_CP032568.1"/>
</dbReference>
<evidence type="ECO:0000259" key="2">
    <source>
        <dbReference type="PROSITE" id="PS51278"/>
    </source>
</evidence>
<dbReference type="PROSITE" id="PS51278">
    <property type="entry name" value="GATASE_TYPE_2"/>
    <property type="match status" value="1"/>
</dbReference>
<protein>
    <submittedName>
        <fullName evidence="3">Class II glutamine amidotransferase</fullName>
    </submittedName>
</protein>
<name>A0A386ZLP1_9NOCA</name>
<dbReference type="InterPro" id="IPR026869">
    <property type="entry name" value="EgtC-like"/>
</dbReference>
<dbReference type="Proteomes" id="UP000267164">
    <property type="component" value="Chromosome"/>
</dbReference>
<dbReference type="InterPro" id="IPR029055">
    <property type="entry name" value="Ntn_hydrolases_N"/>
</dbReference>
<dbReference type="PANTHER" id="PTHR42824:SF1">
    <property type="entry name" value="GLUTAMINE AMIDOTRANSFERASE YAFJ-RELATED"/>
    <property type="match status" value="1"/>
</dbReference>
<keyword evidence="3" id="KW-0808">Transferase</keyword>
<dbReference type="KEGG" id="nyu:D7D52_36875"/>
<evidence type="ECO:0000256" key="1">
    <source>
        <dbReference type="ARBA" id="ARBA00022962"/>
    </source>
</evidence>
<gene>
    <name evidence="3" type="ORF">D7D52_36875</name>
</gene>
<dbReference type="EMBL" id="CP032568">
    <property type="protein sequence ID" value="AYF78481.1"/>
    <property type="molecule type" value="Genomic_DNA"/>
</dbReference>
<accession>A0A386ZLP1</accession>
<keyword evidence="1 3" id="KW-0315">Glutamine amidotransferase</keyword>
<reference evidence="3 4" key="1">
    <citation type="submission" date="2018-09" db="EMBL/GenBank/DDBJ databases">
        <title>Nocardia yunnanensis sp. nov., an actinomycete isolated from a soil sample.</title>
        <authorList>
            <person name="Zhang J."/>
        </authorList>
    </citation>
    <scope>NUCLEOTIDE SEQUENCE [LARGE SCALE GENOMIC DNA]</scope>
    <source>
        <strain evidence="3 4">CFHS0054</strain>
    </source>
</reference>
<dbReference type="CDD" id="cd01908">
    <property type="entry name" value="YafJ"/>
    <property type="match status" value="1"/>
</dbReference>
<dbReference type="AlphaFoldDB" id="A0A386ZLP1"/>
<organism evidence="3 4">
    <name type="scientific">Nocardia yunnanensis</name>
    <dbReference type="NCBI Taxonomy" id="2382165"/>
    <lineage>
        <taxon>Bacteria</taxon>
        <taxon>Bacillati</taxon>
        <taxon>Actinomycetota</taxon>
        <taxon>Actinomycetes</taxon>
        <taxon>Mycobacteriales</taxon>
        <taxon>Nocardiaceae</taxon>
        <taxon>Nocardia</taxon>
    </lineage>
</organism>
<dbReference type="SUPFAM" id="SSF56235">
    <property type="entry name" value="N-terminal nucleophile aminohydrolases (Ntn hydrolases)"/>
    <property type="match status" value="1"/>
</dbReference>
<evidence type="ECO:0000313" key="3">
    <source>
        <dbReference type="EMBL" id="AYF78481.1"/>
    </source>
</evidence>
<sequence>MCRLFGLSAAPHRVRATFWLLEAPDSLARQSHREPDGVGLGTFTAAGSPLVEKQPIAAYEDKLFAHEARDRESRTFVAHVRFASTGGLTDRNTHPFEQHGRLFAHNGVIHGLDELESELGDYRRLVHGDTDSERFFALVTQRVDRHGGDVGAGIADAVGWIADRLPIYALNLILTTDTELWALRYPETHELYVLEREPGGEHGLDHSTGTGIRSHSGVLADRPAVVIASERMDSDPGWRLLASGELLHVTGQLDVSSTIVRNSPPRHQLTLAQLDANAAASQTAR</sequence>
<dbReference type="GO" id="GO:0016740">
    <property type="term" value="F:transferase activity"/>
    <property type="evidence" value="ECO:0007669"/>
    <property type="project" value="UniProtKB-KW"/>
</dbReference>
<dbReference type="Pfam" id="PF13230">
    <property type="entry name" value="GATase_4"/>
    <property type="match status" value="1"/>
</dbReference>